<dbReference type="PRINTS" id="PR00922">
    <property type="entry name" value="DADACBPTASE3"/>
</dbReference>
<keyword evidence="2 4" id="KW-0378">Hydrolase</keyword>
<gene>
    <name evidence="4" type="primary">dacB</name>
    <name evidence="4" type="ORF">EXZ61_01210</name>
</gene>
<dbReference type="EMBL" id="CP036282">
    <property type="protein sequence ID" value="QDL52901.1"/>
    <property type="molecule type" value="Genomic_DNA"/>
</dbReference>
<dbReference type="PANTHER" id="PTHR30023">
    <property type="entry name" value="D-ALANYL-D-ALANINE CARBOXYPEPTIDASE"/>
    <property type="match status" value="1"/>
</dbReference>
<dbReference type="GO" id="GO:0000270">
    <property type="term" value="P:peptidoglycan metabolic process"/>
    <property type="evidence" value="ECO:0007669"/>
    <property type="project" value="TreeGrafter"/>
</dbReference>
<dbReference type="Proteomes" id="UP000317365">
    <property type="component" value="Chromosome"/>
</dbReference>
<keyword evidence="3" id="KW-0732">Signal</keyword>
<dbReference type="KEGG" id="rhg:EXZ61_01210"/>
<evidence type="ECO:0000256" key="2">
    <source>
        <dbReference type="ARBA" id="ARBA00022801"/>
    </source>
</evidence>
<dbReference type="InterPro" id="IPR000667">
    <property type="entry name" value="Peptidase_S13"/>
</dbReference>
<keyword evidence="5" id="KW-1185">Reference proteome</keyword>
<evidence type="ECO:0000256" key="1">
    <source>
        <dbReference type="ARBA" id="ARBA00006096"/>
    </source>
</evidence>
<dbReference type="PANTHER" id="PTHR30023:SF0">
    <property type="entry name" value="PENICILLIN-SENSITIVE CARBOXYPEPTIDASE A"/>
    <property type="match status" value="1"/>
</dbReference>
<reference evidence="5" key="2">
    <citation type="journal article" date="2020" name="Int. J. Syst. Evol. Microbiol.">
        <title>Genomic insights into a novel species Rhodoferax aquaticus sp. nov., isolated from freshwater.</title>
        <authorList>
            <person name="Li T."/>
            <person name="Zhuo Y."/>
            <person name="Jin C.Z."/>
            <person name="Wu X."/>
            <person name="Ko S.R."/>
            <person name="Jin F.J."/>
            <person name="Ahn C.Y."/>
            <person name="Oh H.M."/>
            <person name="Lee H.G."/>
            <person name="Jin L."/>
        </authorList>
    </citation>
    <scope>NUCLEOTIDE SEQUENCE [LARGE SCALE GENOMIC DNA]</scope>
    <source>
        <strain evidence="5">Gr-4</strain>
    </source>
</reference>
<keyword evidence="4" id="KW-0121">Carboxypeptidase</keyword>
<organism evidence="4 5">
    <name type="scientific">Rhodoferax aquaticus</name>
    <dbReference type="NCBI Taxonomy" id="2527691"/>
    <lineage>
        <taxon>Bacteria</taxon>
        <taxon>Pseudomonadati</taxon>
        <taxon>Pseudomonadota</taxon>
        <taxon>Betaproteobacteria</taxon>
        <taxon>Burkholderiales</taxon>
        <taxon>Comamonadaceae</taxon>
        <taxon>Rhodoferax</taxon>
    </lineage>
</organism>
<feature type="signal peptide" evidence="3">
    <location>
        <begin position="1"/>
        <end position="37"/>
    </location>
</feature>
<dbReference type="Pfam" id="PF02113">
    <property type="entry name" value="Peptidase_S13"/>
    <property type="match status" value="1"/>
</dbReference>
<dbReference type="RefSeq" id="WP_142808353.1">
    <property type="nucleotide sequence ID" value="NZ_CP036282.1"/>
</dbReference>
<evidence type="ECO:0000256" key="3">
    <source>
        <dbReference type="SAM" id="SignalP"/>
    </source>
</evidence>
<dbReference type="GO" id="GO:0009002">
    <property type="term" value="F:serine-type D-Ala-D-Ala carboxypeptidase activity"/>
    <property type="evidence" value="ECO:0007669"/>
    <property type="project" value="UniProtKB-EC"/>
</dbReference>
<dbReference type="Gene3D" id="3.50.80.20">
    <property type="entry name" value="D-Ala-D-Ala carboxypeptidase C, peptidase S13"/>
    <property type="match status" value="1"/>
</dbReference>
<dbReference type="Gene3D" id="3.40.710.10">
    <property type="entry name" value="DD-peptidase/beta-lactamase superfamily"/>
    <property type="match status" value="1"/>
</dbReference>
<dbReference type="EC" id="3.4.16.4" evidence="4"/>
<comment type="similarity">
    <text evidence="1">Belongs to the peptidase S13 family.</text>
</comment>
<dbReference type="NCBIfam" id="TIGR00666">
    <property type="entry name" value="PBP4"/>
    <property type="match status" value="1"/>
</dbReference>
<dbReference type="InterPro" id="IPR012338">
    <property type="entry name" value="Beta-lactam/transpept-like"/>
</dbReference>
<keyword evidence="4" id="KW-0645">Protease</keyword>
<accession>A0A515EJR1</accession>
<proteinExistence type="inferred from homology"/>
<feature type="chain" id="PRO_5022006584" evidence="3">
    <location>
        <begin position="38"/>
        <end position="505"/>
    </location>
</feature>
<reference evidence="5" key="1">
    <citation type="submission" date="2019-02" db="EMBL/GenBank/DDBJ databases">
        <title>Complete genome sequence of Rhodoferax sp. Gr-4.</title>
        <authorList>
            <person name="Jin L."/>
        </authorList>
    </citation>
    <scope>NUCLEOTIDE SEQUENCE [LARGE SCALE GENOMIC DNA]</scope>
    <source>
        <strain evidence="5">Gr-4</strain>
    </source>
</reference>
<evidence type="ECO:0000313" key="5">
    <source>
        <dbReference type="Proteomes" id="UP000317365"/>
    </source>
</evidence>
<dbReference type="AlphaFoldDB" id="A0A515EJR1"/>
<name>A0A515EJR1_9BURK</name>
<dbReference type="GO" id="GO:0006508">
    <property type="term" value="P:proteolysis"/>
    <property type="evidence" value="ECO:0007669"/>
    <property type="project" value="InterPro"/>
</dbReference>
<sequence>MTFLPTLPSRVRRAVAGALRGATSASLLCATFSMAWAQNLPPEAQAALARAKVPEDAVSVLLVDAQNPNAAPRLNLRTSQPMNPASVMKLVTTYAGLDLLGPAYSWRTPVFVDGTVREGTLQGNLYIKGQGDPKLVMERLWLLLRRVQGLGIKAIAGDIVLDRSAFDVPDADPASFDGEPLRPYNASPDALLLNYKALVMTFTPDRSSNTTVVQFDPPLAGVLLQTTVPLSNGDCGDYRGVLKADFSDPKRIRFTGGYPASCGEKVWPVAYADPKTYAVRAVQGLWQDLGGKLSGSVRLGTVPAALAAAKPAFETESAPLAEVIRDINKYSNNVMAQQLFLTLGREVPLGTLASTPPREAGEPAPVPGNFAASRAVVQRWWKERISPQDVPVLDNGSGLSRSERISAQGLGRLLHTAYASPWMSELMSSLPITGVDGTLKRVKTRNGGSAHLKTGTLSNVVAVAGYVDGASGKRYVLVVLINHPNASAARPAIEALVDWAARDGG</sequence>
<dbReference type="SUPFAM" id="SSF56601">
    <property type="entry name" value="beta-lactamase/transpeptidase-like"/>
    <property type="match status" value="1"/>
</dbReference>
<evidence type="ECO:0000313" key="4">
    <source>
        <dbReference type="EMBL" id="QDL52901.1"/>
    </source>
</evidence>
<protein>
    <submittedName>
        <fullName evidence="4">D-alanyl-D-alanine carboxypeptidase/D-alanyl-D-alanine-endopeptidase</fullName>
        <ecNumber evidence="4">3.4.16.4</ecNumber>
    </submittedName>
</protein>